<reference evidence="2" key="1">
    <citation type="journal article" date="2017" name="bioRxiv">
        <title>Comparative analysis of the genomes of Stylophora pistillata and Acropora digitifera provides evidence for extensive differences between species of corals.</title>
        <authorList>
            <person name="Voolstra C.R."/>
            <person name="Li Y."/>
            <person name="Liew Y.J."/>
            <person name="Baumgarten S."/>
            <person name="Zoccola D."/>
            <person name="Flot J.-F."/>
            <person name="Tambutte S."/>
            <person name="Allemand D."/>
            <person name="Aranda M."/>
        </authorList>
    </citation>
    <scope>NUCLEOTIDE SEQUENCE [LARGE SCALE GENOMIC DNA]</scope>
</reference>
<dbReference type="AlphaFoldDB" id="A0A2B4RC07"/>
<organism evidence="1 2">
    <name type="scientific">Stylophora pistillata</name>
    <name type="common">Smooth cauliflower coral</name>
    <dbReference type="NCBI Taxonomy" id="50429"/>
    <lineage>
        <taxon>Eukaryota</taxon>
        <taxon>Metazoa</taxon>
        <taxon>Cnidaria</taxon>
        <taxon>Anthozoa</taxon>
        <taxon>Hexacorallia</taxon>
        <taxon>Scleractinia</taxon>
        <taxon>Astrocoeniina</taxon>
        <taxon>Pocilloporidae</taxon>
        <taxon>Stylophora</taxon>
    </lineage>
</organism>
<keyword evidence="2" id="KW-1185">Reference proteome</keyword>
<comment type="caution">
    <text evidence="1">The sequence shown here is derived from an EMBL/GenBank/DDBJ whole genome shotgun (WGS) entry which is preliminary data.</text>
</comment>
<accession>A0A2B4RC07</accession>
<sequence length="98" mass="11491">MSWYEPDEPRYREEVSLRKKEFHPVNYVDVVLTYNLTTGAFRARGGRCSTPIQNRWGYPTVTITSNYSGYSYEVTRRGPEDYTTDNRANGMRVETVCY</sequence>
<protein>
    <submittedName>
        <fullName evidence="1">Uncharacterized protein</fullName>
    </submittedName>
</protein>
<dbReference type="Proteomes" id="UP000225706">
    <property type="component" value="Unassembled WGS sequence"/>
</dbReference>
<name>A0A2B4RC07_STYPI</name>
<dbReference type="EMBL" id="LSMT01000600">
    <property type="protein sequence ID" value="PFX15884.1"/>
    <property type="molecule type" value="Genomic_DNA"/>
</dbReference>
<evidence type="ECO:0000313" key="2">
    <source>
        <dbReference type="Proteomes" id="UP000225706"/>
    </source>
</evidence>
<evidence type="ECO:0000313" key="1">
    <source>
        <dbReference type="EMBL" id="PFX15884.1"/>
    </source>
</evidence>
<gene>
    <name evidence="1" type="ORF">AWC38_SpisGene19888</name>
</gene>
<proteinExistence type="predicted"/>